<sequence length="28" mass="3083">MASSACSASRSMGQMPTPWNSRYSCAWK</sequence>
<reference evidence="2 3" key="1">
    <citation type="submission" date="2018-08" db="EMBL/GenBank/DDBJ databases">
        <authorList>
            <person name="Muller C M."/>
        </authorList>
    </citation>
    <scope>NUCLEOTIDE SEQUENCE [LARGE SCALE GENOMIC DNA]</scope>
</reference>
<dbReference type="Proteomes" id="UP000324639">
    <property type="component" value="Chromosome Bgt_-09"/>
</dbReference>
<dbReference type="AlphaFoldDB" id="A0A9X9MN42"/>
<proteinExistence type="predicted"/>
<gene>
    <name evidence="2" type="ORF">BGT96224V316_LOCUS7334</name>
</gene>
<evidence type="ECO:0000313" key="2">
    <source>
        <dbReference type="EMBL" id="VDB93704.1"/>
    </source>
</evidence>
<protein>
    <submittedName>
        <fullName evidence="2">Bgt-51589</fullName>
    </submittedName>
</protein>
<feature type="compositionally biased region" description="Polar residues" evidence="1">
    <location>
        <begin position="12"/>
        <end position="28"/>
    </location>
</feature>
<feature type="region of interest" description="Disordered" evidence="1">
    <location>
        <begin position="1"/>
        <end position="28"/>
    </location>
</feature>
<accession>A0A9X9MN42</accession>
<keyword evidence="3" id="KW-1185">Reference proteome</keyword>
<name>A0A9X9MN42_BLUGR</name>
<evidence type="ECO:0000256" key="1">
    <source>
        <dbReference type="SAM" id="MobiDB-lite"/>
    </source>
</evidence>
<evidence type="ECO:0000313" key="3">
    <source>
        <dbReference type="Proteomes" id="UP000324639"/>
    </source>
</evidence>
<feature type="compositionally biased region" description="Low complexity" evidence="1">
    <location>
        <begin position="1"/>
        <end position="11"/>
    </location>
</feature>
<dbReference type="EMBL" id="LR026992">
    <property type="protein sequence ID" value="VDB93704.1"/>
    <property type="molecule type" value="Genomic_DNA"/>
</dbReference>
<organism evidence="2 3">
    <name type="scientific">Blumeria graminis f. sp. tritici</name>
    <dbReference type="NCBI Taxonomy" id="62690"/>
    <lineage>
        <taxon>Eukaryota</taxon>
        <taxon>Fungi</taxon>
        <taxon>Dikarya</taxon>
        <taxon>Ascomycota</taxon>
        <taxon>Pezizomycotina</taxon>
        <taxon>Leotiomycetes</taxon>
        <taxon>Erysiphales</taxon>
        <taxon>Erysiphaceae</taxon>
        <taxon>Blumeria</taxon>
    </lineage>
</organism>